<dbReference type="GO" id="GO:0019752">
    <property type="term" value="P:carboxylic acid metabolic process"/>
    <property type="evidence" value="ECO:0007669"/>
    <property type="project" value="UniProtKB-ARBA"/>
</dbReference>
<proteinExistence type="inferred from homology"/>
<dbReference type="Gene3D" id="3.40.50.720">
    <property type="entry name" value="NAD(P)-binding Rossmann-like Domain"/>
    <property type="match status" value="1"/>
</dbReference>
<name>A0A538TRK8_UNCEI</name>
<dbReference type="PANTHER" id="PTHR13812:SF19">
    <property type="entry name" value="KETIMINE REDUCTASE MU-CRYSTALLIN"/>
    <property type="match status" value="1"/>
</dbReference>
<gene>
    <name evidence="2" type="ORF">E6K79_02630</name>
</gene>
<sequence length="335" mass="35088">MKVRIIAQADVPRLLPMAECVSLMADALRGLARGESVQPLRTVTRVPEGGGLLASMPAYLGSPRALGVKVITVTPANQGTPFDSHQGAVLLFEPVHGSLVAVIDATSITSIRTAAVSAVATDALARNGVTSAAILGSGVQAAAHLEALRVVRPIERVRVWSRSFDHAKAFAARESARHGIRIDAARSAREAVDGAEVVCVATAAREPVLLGEWIAPGTHVNAVGACVPTCRELDTEAVRKARLFVDRRESALHEAGDILIPIREGAIREDHIIGEIGDVLLGRVQGRRGDEEITLFKSLGLAIEDLAAAHRIHANATAGGVGSIVDLGGHRDAPA</sequence>
<dbReference type="Pfam" id="PF02423">
    <property type="entry name" value="OCD_Mu_crystall"/>
    <property type="match status" value="1"/>
</dbReference>
<dbReference type="InterPro" id="IPR036291">
    <property type="entry name" value="NAD(P)-bd_dom_sf"/>
</dbReference>
<evidence type="ECO:0000313" key="3">
    <source>
        <dbReference type="Proteomes" id="UP000317691"/>
    </source>
</evidence>
<dbReference type="Gene3D" id="3.30.1780.10">
    <property type="entry name" value="ornithine cyclodeaminase, domain 1"/>
    <property type="match status" value="1"/>
</dbReference>
<dbReference type="InterPro" id="IPR023401">
    <property type="entry name" value="ODC_N"/>
</dbReference>
<dbReference type="AlphaFoldDB" id="A0A538TRK8"/>
<dbReference type="FunFam" id="3.40.50.720:FF:000311">
    <property type="entry name" value="Ornithine cyclodeaminase"/>
    <property type="match status" value="1"/>
</dbReference>
<dbReference type="GO" id="GO:0005737">
    <property type="term" value="C:cytoplasm"/>
    <property type="evidence" value="ECO:0007669"/>
    <property type="project" value="TreeGrafter"/>
</dbReference>
<dbReference type="Proteomes" id="UP000317691">
    <property type="component" value="Unassembled WGS sequence"/>
</dbReference>
<comment type="similarity">
    <text evidence="1">Belongs to the ornithine cyclodeaminase/mu-crystallin family.</text>
</comment>
<evidence type="ECO:0000313" key="2">
    <source>
        <dbReference type="EMBL" id="TMQ66267.1"/>
    </source>
</evidence>
<dbReference type="SUPFAM" id="SSF51735">
    <property type="entry name" value="NAD(P)-binding Rossmann-fold domains"/>
    <property type="match status" value="1"/>
</dbReference>
<reference evidence="2 3" key="1">
    <citation type="journal article" date="2019" name="Nat. Microbiol.">
        <title>Mediterranean grassland soil C-N compound turnover is dependent on rainfall and depth, and is mediated by genomically divergent microorganisms.</title>
        <authorList>
            <person name="Diamond S."/>
            <person name="Andeer P.F."/>
            <person name="Li Z."/>
            <person name="Crits-Christoph A."/>
            <person name="Burstein D."/>
            <person name="Anantharaman K."/>
            <person name="Lane K.R."/>
            <person name="Thomas B.C."/>
            <person name="Pan C."/>
            <person name="Northen T.R."/>
            <person name="Banfield J.F."/>
        </authorList>
    </citation>
    <scope>NUCLEOTIDE SEQUENCE [LARGE SCALE GENOMIC DNA]</scope>
    <source>
        <strain evidence="2">WS_9</strain>
    </source>
</reference>
<dbReference type="InterPro" id="IPR003462">
    <property type="entry name" value="ODC_Mu_crystall"/>
</dbReference>
<protein>
    <submittedName>
        <fullName evidence="2">Ornithine cyclodeaminase family protein</fullName>
    </submittedName>
</protein>
<evidence type="ECO:0000256" key="1">
    <source>
        <dbReference type="ARBA" id="ARBA00008903"/>
    </source>
</evidence>
<accession>A0A538TRK8</accession>
<organism evidence="2 3">
    <name type="scientific">Eiseniibacteriota bacterium</name>
    <dbReference type="NCBI Taxonomy" id="2212470"/>
    <lineage>
        <taxon>Bacteria</taxon>
        <taxon>Candidatus Eiseniibacteriota</taxon>
    </lineage>
</organism>
<dbReference type="EMBL" id="VBOZ01000009">
    <property type="protein sequence ID" value="TMQ66267.1"/>
    <property type="molecule type" value="Genomic_DNA"/>
</dbReference>
<dbReference type="PANTHER" id="PTHR13812">
    <property type="entry name" value="KETIMINE REDUCTASE MU-CRYSTALLIN"/>
    <property type="match status" value="1"/>
</dbReference>
<comment type="caution">
    <text evidence="2">The sequence shown here is derived from an EMBL/GenBank/DDBJ whole genome shotgun (WGS) entry which is preliminary data.</text>
</comment>
<dbReference type="GO" id="GO:0016491">
    <property type="term" value="F:oxidoreductase activity"/>
    <property type="evidence" value="ECO:0007669"/>
    <property type="project" value="UniProtKB-ARBA"/>
</dbReference>
<dbReference type="PIRSF" id="PIRSF001439">
    <property type="entry name" value="CryM"/>
    <property type="match status" value="1"/>
</dbReference>